<dbReference type="PANTHER" id="PTHR47959">
    <property type="entry name" value="ATP-DEPENDENT RNA HELICASE RHLE-RELATED"/>
    <property type="match status" value="1"/>
</dbReference>
<evidence type="ECO:0000256" key="10">
    <source>
        <dbReference type="ARBA" id="ARBA00044533"/>
    </source>
</evidence>
<name>A0A8J1UYR5_OWEFU</name>
<dbReference type="InterPro" id="IPR014014">
    <property type="entry name" value="RNA_helicase_DEAD_Q_motif"/>
</dbReference>
<evidence type="ECO:0000256" key="2">
    <source>
        <dbReference type="ARBA" id="ARBA00012552"/>
    </source>
</evidence>
<dbReference type="Proteomes" id="UP000749559">
    <property type="component" value="Unassembled WGS sequence"/>
</dbReference>
<dbReference type="Pfam" id="PF00271">
    <property type="entry name" value="Helicase_C"/>
    <property type="match status" value="1"/>
</dbReference>
<dbReference type="OrthoDB" id="360161at2759"/>
<gene>
    <name evidence="13" type="ORF">OFUS_LOCUS24380</name>
</gene>
<dbReference type="Pfam" id="PF00270">
    <property type="entry name" value="DEAD"/>
    <property type="match status" value="1"/>
</dbReference>
<feature type="compositionally biased region" description="Acidic residues" evidence="12">
    <location>
        <begin position="81"/>
        <end position="97"/>
    </location>
</feature>
<comment type="similarity">
    <text evidence="9">Belongs to the DEAD box helicase family. DDX52/ROK1 subfamily.</text>
</comment>
<dbReference type="InterPro" id="IPR001650">
    <property type="entry name" value="Helicase_C-like"/>
</dbReference>
<dbReference type="GO" id="GO:0016787">
    <property type="term" value="F:hydrolase activity"/>
    <property type="evidence" value="ECO:0007669"/>
    <property type="project" value="UniProtKB-KW"/>
</dbReference>
<dbReference type="GO" id="GO:0005829">
    <property type="term" value="C:cytosol"/>
    <property type="evidence" value="ECO:0007669"/>
    <property type="project" value="TreeGrafter"/>
</dbReference>
<feature type="region of interest" description="Disordered" evidence="12">
    <location>
        <begin position="547"/>
        <end position="602"/>
    </location>
</feature>
<dbReference type="InterPro" id="IPR050079">
    <property type="entry name" value="DEAD_box_RNA_helicase"/>
</dbReference>
<dbReference type="GO" id="GO:0005524">
    <property type="term" value="F:ATP binding"/>
    <property type="evidence" value="ECO:0007669"/>
    <property type="project" value="UniProtKB-KW"/>
</dbReference>
<keyword evidence="14" id="KW-1185">Reference proteome</keyword>
<dbReference type="PROSITE" id="PS51195">
    <property type="entry name" value="Q_MOTIF"/>
    <property type="match status" value="1"/>
</dbReference>
<dbReference type="SUPFAM" id="SSF52540">
    <property type="entry name" value="P-loop containing nucleoside triphosphate hydrolases"/>
    <property type="match status" value="1"/>
</dbReference>
<dbReference type="SMART" id="SM00487">
    <property type="entry name" value="DEXDc"/>
    <property type="match status" value="1"/>
</dbReference>
<dbReference type="GO" id="GO:0003723">
    <property type="term" value="F:RNA binding"/>
    <property type="evidence" value="ECO:0007669"/>
    <property type="project" value="UniProtKB-KW"/>
</dbReference>
<evidence type="ECO:0000256" key="7">
    <source>
        <dbReference type="ARBA" id="ARBA00022884"/>
    </source>
</evidence>
<feature type="compositionally biased region" description="Basic residues" evidence="12">
    <location>
        <begin position="576"/>
        <end position="589"/>
    </location>
</feature>
<evidence type="ECO:0000256" key="3">
    <source>
        <dbReference type="ARBA" id="ARBA00022741"/>
    </source>
</evidence>
<protein>
    <recommendedName>
        <fullName evidence="10">Probable ATP-dependent RNA helicase DDX52</fullName>
        <ecNumber evidence="2">3.6.4.13</ecNumber>
    </recommendedName>
</protein>
<accession>A0A8J1UYR5</accession>
<dbReference type="InterPro" id="IPR014001">
    <property type="entry name" value="Helicase_ATP-bd"/>
</dbReference>
<dbReference type="Gene3D" id="3.40.50.300">
    <property type="entry name" value="P-loop containing nucleotide triphosphate hydrolases"/>
    <property type="match status" value="2"/>
</dbReference>
<proteinExistence type="inferred from homology"/>
<evidence type="ECO:0000256" key="4">
    <source>
        <dbReference type="ARBA" id="ARBA00022801"/>
    </source>
</evidence>
<evidence type="ECO:0000313" key="14">
    <source>
        <dbReference type="Proteomes" id="UP000749559"/>
    </source>
</evidence>
<evidence type="ECO:0000256" key="8">
    <source>
        <dbReference type="ARBA" id="ARBA00023242"/>
    </source>
</evidence>
<dbReference type="PANTHER" id="PTHR47959:SF15">
    <property type="entry name" value="RNA HELICASE"/>
    <property type="match status" value="1"/>
</dbReference>
<dbReference type="InterPro" id="IPR011545">
    <property type="entry name" value="DEAD/DEAH_box_helicase_dom"/>
</dbReference>
<evidence type="ECO:0000313" key="13">
    <source>
        <dbReference type="EMBL" id="CAH1800505.1"/>
    </source>
</evidence>
<feature type="compositionally biased region" description="Basic and acidic residues" evidence="12">
    <location>
        <begin position="560"/>
        <end position="575"/>
    </location>
</feature>
<dbReference type="CDD" id="cd17957">
    <property type="entry name" value="DEADc_DDX52"/>
    <property type="match status" value="1"/>
</dbReference>
<dbReference type="InterPro" id="IPR044764">
    <property type="entry name" value="DDX52/Rok1_DEADc"/>
</dbReference>
<dbReference type="CDD" id="cd18787">
    <property type="entry name" value="SF2_C_DEAD"/>
    <property type="match status" value="1"/>
</dbReference>
<dbReference type="InterPro" id="IPR027417">
    <property type="entry name" value="P-loop_NTPase"/>
</dbReference>
<evidence type="ECO:0000256" key="5">
    <source>
        <dbReference type="ARBA" id="ARBA00022806"/>
    </source>
</evidence>
<dbReference type="SMART" id="SM00490">
    <property type="entry name" value="HELICc"/>
    <property type="match status" value="1"/>
</dbReference>
<dbReference type="GO" id="GO:0005730">
    <property type="term" value="C:nucleolus"/>
    <property type="evidence" value="ECO:0007669"/>
    <property type="project" value="UniProtKB-SubCell"/>
</dbReference>
<feature type="region of interest" description="Disordered" evidence="12">
    <location>
        <begin position="111"/>
        <end position="137"/>
    </location>
</feature>
<feature type="compositionally biased region" description="Polar residues" evidence="12">
    <location>
        <begin position="35"/>
        <end position="49"/>
    </location>
</feature>
<evidence type="ECO:0000256" key="12">
    <source>
        <dbReference type="SAM" id="MobiDB-lite"/>
    </source>
</evidence>
<keyword evidence="7" id="KW-0694">RNA-binding</keyword>
<feature type="compositionally biased region" description="Basic residues" evidence="12">
    <location>
        <begin position="117"/>
        <end position="127"/>
    </location>
</feature>
<organism evidence="13 14">
    <name type="scientific">Owenia fusiformis</name>
    <name type="common">Polychaete worm</name>
    <dbReference type="NCBI Taxonomy" id="6347"/>
    <lineage>
        <taxon>Eukaryota</taxon>
        <taxon>Metazoa</taxon>
        <taxon>Spiralia</taxon>
        <taxon>Lophotrochozoa</taxon>
        <taxon>Annelida</taxon>
        <taxon>Polychaeta</taxon>
        <taxon>Sedentaria</taxon>
        <taxon>Canalipalpata</taxon>
        <taxon>Sabellida</taxon>
        <taxon>Oweniida</taxon>
        <taxon>Oweniidae</taxon>
        <taxon>Owenia</taxon>
    </lineage>
</organism>
<evidence type="ECO:0000256" key="6">
    <source>
        <dbReference type="ARBA" id="ARBA00022840"/>
    </source>
</evidence>
<dbReference type="EC" id="3.6.4.13" evidence="2"/>
<dbReference type="GO" id="GO:0030490">
    <property type="term" value="P:maturation of SSU-rRNA"/>
    <property type="evidence" value="ECO:0007669"/>
    <property type="project" value="InterPro"/>
</dbReference>
<dbReference type="GO" id="GO:0003724">
    <property type="term" value="F:RNA helicase activity"/>
    <property type="evidence" value="ECO:0007669"/>
    <property type="project" value="UniProtKB-EC"/>
</dbReference>
<keyword evidence="3" id="KW-0547">Nucleotide-binding</keyword>
<dbReference type="FunFam" id="3.40.50.300:FF:000759">
    <property type="entry name" value="probable ATP-dependent RNA helicase DDX52"/>
    <property type="match status" value="1"/>
</dbReference>
<dbReference type="EMBL" id="CAIIXF020000012">
    <property type="protein sequence ID" value="CAH1800505.1"/>
    <property type="molecule type" value="Genomic_DNA"/>
</dbReference>
<keyword evidence="8" id="KW-0539">Nucleus</keyword>
<dbReference type="AlphaFoldDB" id="A0A8J1UYR5"/>
<comment type="caution">
    <text evidence="13">The sequence shown here is derived from an EMBL/GenBank/DDBJ whole genome shotgun (WGS) entry which is preliminary data.</text>
</comment>
<dbReference type="PROSITE" id="PS51194">
    <property type="entry name" value="HELICASE_CTER"/>
    <property type="match status" value="1"/>
</dbReference>
<keyword evidence="6" id="KW-0067">ATP-binding</keyword>
<comment type="catalytic activity">
    <reaction evidence="11">
        <text>ATP + H2O = ADP + phosphate + H(+)</text>
        <dbReference type="Rhea" id="RHEA:13065"/>
        <dbReference type="ChEBI" id="CHEBI:15377"/>
        <dbReference type="ChEBI" id="CHEBI:15378"/>
        <dbReference type="ChEBI" id="CHEBI:30616"/>
        <dbReference type="ChEBI" id="CHEBI:43474"/>
        <dbReference type="ChEBI" id="CHEBI:456216"/>
        <dbReference type="EC" id="3.6.4.13"/>
    </reaction>
</comment>
<keyword evidence="4" id="KW-0378">Hydrolase</keyword>
<comment type="subcellular location">
    <subcellularLocation>
        <location evidence="1">Nucleus</location>
        <location evidence="1">Nucleolus</location>
    </subcellularLocation>
</comment>
<dbReference type="FunFam" id="3.40.50.300:FF:000906">
    <property type="entry name" value="Probable ATP-dependent RNA helicase DDX52"/>
    <property type="match status" value="1"/>
</dbReference>
<sequence>MDIFRKLGAGAKFDFQRFRQDAQKLKIIKTDTSHNTKSLDFFGTNQNESAPEPSSVEKVSPTTQNETVKEPGKKRKRKLDDEIEDDSNEESESDGEYTELQLLGSLRSDIKGDKSNVKRKKKKKKVSASKLKEQHQEKINHFRNQHKINVYGTDIPDPVESFQQLCDEHVFSSKIIENISESGYKAPTPIQMQAVPVMLAGRDIMACAPTGSGKTAAFLLPILHQLKGPRKLGFRALVLAPTRELAQQTYRECLRLSEGLGFRVHIIEKAETARKKFGRKTSQKFDILITTPNRLVYLIQQEPPVISLKNIEWLVIDESDKLFEEGKLGFREQLGAIYKACDGPSVRRAMFSATFAHDVEEWCKLHLDNVVQVYIGARNSAQNTIQQELVFCGSESGKLYAFRNIIQKGFEPPVLVFVQSKERAKELFHELIYDGVNVDVIHADRTQKQRDNVVKSFRSGHIWVLICTELMGRGIDFKGVNLVINYDFPNSAVGYIHRIGRTGRAGRSGRAVTFFTENDSVLLRSIANVMKEAGCPVPEYMLKINKPNKKQKRQMSQTNPDRKTIRTVLKEEIMKSRLKRQNMNKRKFKERQQSQKTKTSQT</sequence>
<evidence type="ECO:0000256" key="11">
    <source>
        <dbReference type="ARBA" id="ARBA00047984"/>
    </source>
</evidence>
<evidence type="ECO:0000256" key="9">
    <source>
        <dbReference type="ARBA" id="ARBA00024355"/>
    </source>
</evidence>
<reference evidence="13" key="1">
    <citation type="submission" date="2022-03" db="EMBL/GenBank/DDBJ databases">
        <authorList>
            <person name="Martin C."/>
        </authorList>
    </citation>
    <scope>NUCLEOTIDE SEQUENCE</scope>
</reference>
<feature type="region of interest" description="Disordered" evidence="12">
    <location>
        <begin position="35"/>
        <end position="99"/>
    </location>
</feature>
<evidence type="ECO:0000256" key="1">
    <source>
        <dbReference type="ARBA" id="ARBA00004604"/>
    </source>
</evidence>
<keyword evidence="5" id="KW-0347">Helicase</keyword>
<dbReference type="PROSITE" id="PS51192">
    <property type="entry name" value="HELICASE_ATP_BIND_1"/>
    <property type="match status" value="1"/>
</dbReference>